<dbReference type="PANTHER" id="PTHR47947">
    <property type="entry name" value="CYTOCHROME P450 82C3-RELATED"/>
    <property type="match status" value="1"/>
</dbReference>
<dbReference type="Gene3D" id="1.10.630.10">
    <property type="entry name" value="Cytochrome P450"/>
    <property type="match status" value="1"/>
</dbReference>
<evidence type="ECO:0000256" key="5">
    <source>
        <dbReference type="ARBA" id="ARBA00022692"/>
    </source>
</evidence>
<keyword evidence="5 13" id="KW-0812">Transmembrane</keyword>
<dbReference type="GO" id="GO:0020037">
    <property type="term" value="F:heme binding"/>
    <property type="evidence" value="ECO:0007669"/>
    <property type="project" value="InterPro"/>
</dbReference>
<feature type="binding site" description="axial binding residue" evidence="11">
    <location>
        <position position="474"/>
    </location>
    <ligand>
        <name>heme</name>
        <dbReference type="ChEBI" id="CHEBI:30413"/>
    </ligand>
    <ligandPart>
        <name>Fe</name>
        <dbReference type="ChEBI" id="CHEBI:18248"/>
    </ligandPart>
</feature>
<dbReference type="FunFam" id="1.10.630.10:FF:000026">
    <property type="entry name" value="Cytochrome P450 82C4"/>
    <property type="match status" value="1"/>
</dbReference>
<keyword evidence="7 13" id="KW-1133">Transmembrane helix</keyword>
<evidence type="ECO:0000256" key="3">
    <source>
        <dbReference type="ARBA" id="ARBA00004913"/>
    </source>
</evidence>
<dbReference type="STRING" id="56857.A0A200QW67"/>
<feature type="transmembrane region" description="Helical" evidence="13">
    <location>
        <begin position="6"/>
        <end position="27"/>
    </location>
</feature>
<keyword evidence="4 11" id="KW-0349">Heme</keyword>
<comment type="subcellular location">
    <subcellularLocation>
        <location evidence="2">Membrane</location>
    </subcellularLocation>
</comment>
<evidence type="ECO:0000256" key="4">
    <source>
        <dbReference type="ARBA" id="ARBA00022617"/>
    </source>
</evidence>
<dbReference type="PANTHER" id="PTHR47947:SF26">
    <property type="entry name" value="CYTOCHROME P450"/>
    <property type="match status" value="1"/>
</dbReference>
<dbReference type="PRINTS" id="PR00385">
    <property type="entry name" value="P450"/>
</dbReference>
<evidence type="ECO:0000256" key="8">
    <source>
        <dbReference type="ARBA" id="ARBA00023002"/>
    </source>
</evidence>
<keyword evidence="10 13" id="KW-0472">Membrane</keyword>
<keyword evidence="12" id="KW-0503">Monooxygenase</keyword>
<reference evidence="14 15" key="1">
    <citation type="journal article" date="2017" name="Mol. Plant">
        <title>The Genome of Medicinal Plant Macleaya cordata Provides New Insights into Benzylisoquinoline Alkaloids Metabolism.</title>
        <authorList>
            <person name="Liu X."/>
            <person name="Liu Y."/>
            <person name="Huang P."/>
            <person name="Ma Y."/>
            <person name="Qing Z."/>
            <person name="Tang Q."/>
            <person name="Cao H."/>
            <person name="Cheng P."/>
            <person name="Zheng Y."/>
            <person name="Yuan Z."/>
            <person name="Zhou Y."/>
            <person name="Liu J."/>
            <person name="Tang Z."/>
            <person name="Zhuo Y."/>
            <person name="Zhang Y."/>
            <person name="Yu L."/>
            <person name="Huang J."/>
            <person name="Yang P."/>
            <person name="Peng Q."/>
            <person name="Zhang J."/>
            <person name="Jiang W."/>
            <person name="Zhang Z."/>
            <person name="Lin K."/>
            <person name="Ro D.K."/>
            <person name="Chen X."/>
            <person name="Xiong X."/>
            <person name="Shang Y."/>
            <person name="Huang S."/>
            <person name="Zeng J."/>
        </authorList>
    </citation>
    <scope>NUCLEOTIDE SEQUENCE [LARGE SCALE GENOMIC DNA]</scope>
    <source>
        <strain evidence="15">cv. BLH2017</strain>
        <tissue evidence="14">Root</tissue>
    </source>
</reference>
<dbReference type="InterPro" id="IPR017972">
    <property type="entry name" value="Cyt_P450_CS"/>
</dbReference>
<dbReference type="PROSITE" id="PS00086">
    <property type="entry name" value="CYTOCHROME_P450"/>
    <property type="match status" value="1"/>
</dbReference>
<evidence type="ECO:0000256" key="10">
    <source>
        <dbReference type="ARBA" id="ARBA00023136"/>
    </source>
</evidence>
<comment type="similarity">
    <text evidence="12">Belongs to the cytochrome P450 family.</text>
</comment>
<dbReference type="InParanoid" id="A0A200QW67"/>
<keyword evidence="15" id="KW-1185">Reference proteome</keyword>
<evidence type="ECO:0000256" key="13">
    <source>
        <dbReference type="SAM" id="Phobius"/>
    </source>
</evidence>
<keyword evidence="6 11" id="KW-0479">Metal-binding</keyword>
<proteinExistence type="inferred from homology"/>
<dbReference type="GO" id="GO:0033075">
    <property type="term" value="P:isoquinoline alkaloid biosynthetic process"/>
    <property type="evidence" value="ECO:0007669"/>
    <property type="project" value="UniProtKB-ARBA"/>
</dbReference>
<gene>
    <name evidence="14" type="ORF">BVC80_1819g33</name>
</gene>
<dbReference type="SUPFAM" id="SSF48264">
    <property type="entry name" value="Cytochrome P450"/>
    <property type="match status" value="1"/>
</dbReference>
<dbReference type="Proteomes" id="UP000195402">
    <property type="component" value="Unassembled WGS sequence"/>
</dbReference>
<dbReference type="GO" id="GO:0004497">
    <property type="term" value="F:monooxygenase activity"/>
    <property type="evidence" value="ECO:0007669"/>
    <property type="project" value="UniProtKB-KW"/>
</dbReference>
<dbReference type="OrthoDB" id="2789670at2759"/>
<dbReference type="InterPro" id="IPR001128">
    <property type="entry name" value="Cyt_P450"/>
</dbReference>
<dbReference type="GO" id="GO:0016020">
    <property type="term" value="C:membrane"/>
    <property type="evidence" value="ECO:0007669"/>
    <property type="project" value="UniProtKB-SubCell"/>
</dbReference>
<dbReference type="GO" id="GO:0005506">
    <property type="term" value="F:iron ion binding"/>
    <property type="evidence" value="ECO:0007669"/>
    <property type="project" value="InterPro"/>
</dbReference>
<evidence type="ECO:0000256" key="7">
    <source>
        <dbReference type="ARBA" id="ARBA00022989"/>
    </source>
</evidence>
<name>A0A200QW67_MACCD</name>
<sequence length="536" mass="59829">MEFLSLQFQPISIFALLLASIFLYKLLNHGRKINKNRNPPAPEASGGWPIMGHLHLFNGNELTHRTLGSMADKYGPAFNIRFGSHQTLVVSSWEIVKECFTTNDRFFSNRPGSLAIKLMFYDADSVGYAPYGTYWRELRKISTLKLLSNHRLETLKHLRTSEVESCFKQLYNSWKNNKIGGGSDGGDFAPVRMDNWFGDLTFNVVARIVAGKKNFAGGAASGDAGAQRYKEAMDEAFRLMTIFAFSDVVPSLGWLDKLRGLVGGMKRCGSEIDSIVASWVDEHRLKRMSGKGGDGDLEQDFIDVCLEIMEHSTLPGDDPEIVIKSTCLDMILGGSDTTTVTLTWALSLLLNHPHVLKRAKEELDTHVGKDRQVDDSDIPNLVYIQAIIKETMRLYPAGPLIERRTKEDCEVGGFHVPAGTRLLVNLWKMQRDGSVYKDDPLEFRPERFLTTNAEVDLKGQNYELIPFGAGRRICPGVSFAVQLMHLVLARLIHDFEITTLPAGAKVDMTESAGLISHKVTPLEVLLKPRLSIPQAS</sequence>
<dbReference type="EMBL" id="MVGT01001025">
    <property type="protein sequence ID" value="OVA14716.1"/>
    <property type="molecule type" value="Genomic_DNA"/>
</dbReference>
<evidence type="ECO:0000256" key="2">
    <source>
        <dbReference type="ARBA" id="ARBA00004370"/>
    </source>
</evidence>
<dbReference type="InterPro" id="IPR036396">
    <property type="entry name" value="Cyt_P450_sf"/>
</dbReference>
<dbReference type="GO" id="GO:0016705">
    <property type="term" value="F:oxidoreductase activity, acting on paired donors, with incorporation or reduction of molecular oxygen"/>
    <property type="evidence" value="ECO:0007669"/>
    <property type="project" value="InterPro"/>
</dbReference>
<dbReference type="PRINTS" id="PR00463">
    <property type="entry name" value="EP450I"/>
</dbReference>
<organism evidence="14 15">
    <name type="scientific">Macleaya cordata</name>
    <name type="common">Five-seeded plume-poppy</name>
    <name type="synonym">Bocconia cordata</name>
    <dbReference type="NCBI Taxonomy" id="56857"/>
    <lineage>
        <taxon>Eukaryota</taxon>
        <taxon>Viridiplantae</taxon>
        <taxon>Streptophyta</taxon>
        <taxon>Embryophyta</taxon>
        <taxon>Tracheophyta</taxon>
        <taxon>Spermatophyta</taxon>
        <taxon>Magnoliopsida</taxon>
        <taxon>Ranunculales</taxon>
        <taxon>Papaveraceae</taxon>
        <taxon>Papaveroideae</taxon>
        <taxon>Macleaya</taxon>
    </lineage>
</organism>
<evidence type="ECO:0000256" key="6">
    <source>
        <dbReference type="ARBA" id="ARBA00022723"/>
    </source>
</evidence>
<evidence type="ECO:0000256" key="11">
    <source>
        <dbReference type="PIRSR" id="PIRSR602401-1"/>
    </source>
</evidence>
<evidence type="ECO:0000256" key="1">
    <source>
        <dbReference type="ARBA" id="ARBA00001971"/>
    </source>
</evidence>
<comment type="cofactor">
    <cofactor evidence="1 11">
        <name>heme</name>
        <dbReference type="ChEBI" id="CHEBI:30413"/>
    </cofactor>
</comment>
<dbReference type="InterPro" id="IPR002401">
    <property type="entry name" value="Cyt_P450_E_grp-I"/>
</dbReference>
<dbReference type="OMA" id="NIRFGSH"/>
<keyword evidence="9 11" id="KW-0408">Iron</keyword>
<keyword evidence="8 12" id="KW-0560">Oxidoreductase</keyword>
<dbReference type="Pfam" id="PF00067">
    <property type="entry name" value="p450"/>
    <property type="match status" value="1"/>
</dbReference>
<protein>
    <submittedName>
        <fullName evidence="14">Cytochrome P450</fullName>
    </submittedName>
</protein>
<accession>A0A200QW67</accession>
<dbReference type="CDD" id="cd20654">
    <property type="entry name" value="CYP82"/>
    <property type="match status" value="1"/>
</dbReference>
<evidence type="ECO:0000256" key="12">
    <source>
        <dbReference type="RuleBase" id="RU000461"/>
    </source>
</evidence>
<dbReference type="AlphaFoldDB" id="A0A200QW67"/>
<evidence type="ECO:0000256" key="9">
    <source>
        <dbReference type="ARBA" id="ARBA00023004"/>
    </source>
</evidence>
<evidence type="ECO:0000313" key="15">
    <source>
        <dbReference type="Proteomes" id="UP000195402"/>
    </source>
</evidence>
<dbReference type="InterPro" id="IPR050651">
    <property type="entry name" value="Plant_Cytochrome_P450_Monoox"/>
</dbReference>
<comment type="pathway">
    <text evidence="3">Alkaloid biosynthesis.</text>
</comment>
<evidence type="ECO:0000313" key="14">
    <source>
        <dbReference type="EMBL" id="OVA14716.1"/>
    </source>
</evidence>
<comment type="caution">
    <text evidence="14">The sequence shown here is derived from an EMBL/GenBank/DDBJ whole genome shotgun (WGS) entry which is preliminary data.</text>
</comment>